<feature type="compositionally biased region" description="Low complexity" evidence="1">
    <location>
        <begin position="73"/>
        <end position="82"/>
    </location>
</feature>
<evidence type="ECO:0000256" key="2">
    <source>
        <dbReference type="SAM" id="Phobius"/>
    </source>
</evidence>
<evidence type="ECO:0000313" key="3">
    <source>
        <dbReference type="EMBL" id="QLL30039.1"/>
    </source>
</evidence>
<reference evidence="4" key="1">
    <citation type="submission" date="2018-09" db="EMBL/GenBank/DDBJ databases">
        <title>Complete genome sequence of thermophilic cyanobacteria strain Thermosynechococcus elongatus PKUAC-SCTE542.</title>
        <authorList>
            <person name="Liang Y."/>
            <person name="Tang J."/>
            <person name="Daroch M."/>
        </authorList>
    </citation>
    <scope>NUCLEOTIDE SEQUENCE [LARGE SCALE GENOMIC DNA]</scope>
    <source>
        <strain evidence="4">E542</strain>
    </source>
</reference>
<evidence type="ECO:0000313" key="4">
    <source>
        <dbReference type="Proteomes" id="UP000261812"/>
    </source>
</evidence>
<gene>
    <name evidence="3" type="ORF">D3A95_03470</name>
</gene>
<dbReference type="AlphaFoldDB" id="A0A7D6EVV1"/>
<dbReference type="Proteomes" id="UP000261812">
    <property type="component" value="Chromosome"/>
</dbReference>
<name>A0A7D6EVV1_9CYAN</name>
<dbReference type="KEGG" id="tsq:D3A95_03470"/>
<proteinExistence type="predicted"/>
<keyword evidence="4" id="KW-1185">Reference proteome</keyword>
<dbReference type="RefSeq" id="WP_149821604.1">
    <property type="nucleotide sequence ID" value="NZ_CP032152.1"/>
</dbReference>
<evidence type="ECO:0000256" key="1">
    <source>
        <dbReference type="SAM" id="MobiDB-lite"/>
    </source>
</evidence>
<keyword evidence="2" id="KW-0812">Transmembrane</keyword>
<organism evidence="3 4">
    <name type="scientific">Thermosynechococcus sichuanensis E542</name>
    <dbReference type="NCBI Taxonomy" id="2016101"/>
    <lineage>
        <taxon>Bacteria</taxon>
        <taxon>Bacillati</taxon>
        <taxon>Cyanobacteriota</taxon>
        <taxon>Cyanophyceae</taxon>
        <taxon>Acaryochloridales</taxon>
        <taxon>Thermosynechococcaceae</taxon>
        <taxon>Thermosynechococcus</taxon>
        <taxon>Thermosynechococcus sichuanensis</taxon>
    </lineage>
</organism>
<sequence length="94" mass="10409">MIYPRFLRKAYRKEPISAFLLLMGGVDSTIGGLGGYNGLLLLGLGLMGSALLYRLLQRSPERPLPEKVPQYALPPQSSQPLPMLTMSKKQPPLR</sequence>
<accession>A0A7D6EVV1</accession>
<protein>
    <submittedName>
        <fullName evidence="3">Uncharacterized protein</fullName>
    </submittedName>
</protein>
<feature type="region of interest" description="Disordered" evidence="1">
    <location>
        <begin position="65"/>
        <end position="94"/>
    </location>
</feature>
<keyword evidence="2" id="KW-1133">Transmembrane helix</keyword>
<keyword evidence="2" id="KW-0472">Membrane</keyword>
<dbReference type="EMBL" id="CP032152">
    <property type="protein sequence ID" value="QLL30039.1"/>
    <property type="molecule type" value="Genomic_DNA"/>
</dbReference>
<feature type="transmembrane region" description="Helical" evidence="2">
    <location>
        <begin position="38"/>
        <end position="56"/>
    </location>
</feature>